<dbReference type="Pfam" id="PF01094">
    <property type="entry name" value="ANF_receptor"/>
    <property type="match status" value="1"/>
</dbReference>
<dbReference type="InterPro" id="IPR029787">
    <property type="entry name" value="Nucleotide_cyclase"/>
</dbReference>
<dbReference type="SUPFAM" id="SSF53822">
    <property type="entry name" value="Periplasmic binding protein-like I"/>
    <property type="match status" value="1"/>
</dbReference>
<evidence type="ECO:0000256" key="10">
    <source>
        <dbReference type="ARBA" id="ARBA00023170"/>
    </source>
</evidence>
<feature type="non-terminal residue" evidence="18">
    <location>
        <position position="969"/>
    </location>
</feature>
<comment type="subcellular location">
    <subcellularLocation>
        <location evidence="2">Membrane</location>
        <topology evidence="2">Single-pass type I membrane protein</topology>
    </subcellularLocation>
</comment>
<evidence type="ECO:0000313" key="19">
    <source>
        <dbReference type="Proteomes" id="UP000285301"/>
    </source>
</evidence>
<dbReference type="GO" id="GO:0004672">
    <property type="term" value="F:protein kinase activity"/>
    <property type="evidence" value="ECO:0007669"/>
    <property type="project" value="InterPro"/>
</dbReference>
<evidence type="ECO:0000256" key="7">
    <source>
        <dbReference type="ARBA" id="ARBA00022989"/>
    </source>
</evidence>
<comment type="catalytic activity">
    <reaction evidence="1 15">
        <text>GTP = 3',5'-cyclic GMP + diphosphate</text>
        <dbReference type="Rhea" id="RHEA:13665"/>
        <dbReference type="ChEBI" id="CHEBI:33019"/>
        <dbReference type="ChEBI" id="CHEBI:37565"/>
        <dbReference type="ChEBI" id="CHEBI:57746"/>
        <dbReference type="EC" id="4.6.1.2"/>
    </reaction>
</comment>
<keyword evidence="11" id="KW-0325">Glycoprotein</keyword>
<dbReference type="InterPro" id="IPR001054">
    <property type="entry name" value="A/G_cyclase"/>
</dbReference>
<evidence type="ECO:0000256" key="11">
    <source>
        <dbReference type="ARBA" id="ARBA00023180"/>
    </source>
</evidence>
<organism evidence="18 19">
    <name type="scientific">Dinothrombium tinctorium</name>
    <dbReference type="NCBI Taxonomy" id="1965070"/>
    <lineage>
        <taxon>Eukaryota</taxon>
        <taxon>Metazoa</taxon>
        <taxon>Ecdysozoa</taxon>
        <taxon>Arthropoda</taxon>
        <taxon>Chelicerata</taxon>
        <taxon>Arachnida</taxon>
        <taxon>Acari</taxon>
        <taxon>Acariformes</taxon>
        <taxon>Trombidiformes</taxon>
        <taxon>Prostigmata</taxon>
        <taxon>Anystina</taxon>
        <taxon>Parasitengona</taxon>
        <taxon>Trombidioidea</taxon>
        <taxon>Trombidiidae</taxon>
        <taxon>Dinothrombium</taxon>
    </lineage>
</organism>
<dbReference type="EC" id="4.6.1.2" evidence="3 15"/>
<keyword evidence="5" id="KW-0732">Signal</keyword>
<evidence type="ECO:0000256" key="2">
    <source>
        <dbReference type="ARBA" id="ARBA00004479"/>
    </source>
</evidence>
<dbReference type="Gene3D" id="6.10.250.780">
    <property type="match status" value="1"/>
</dbReference>
<evidence type="ECO:0000256" key="3">
    <source>
        <dbReference type="ARBA" id="ARBA00012202"/>
    </source>
</evidence>
<evidence type="ECO:0000256" key="12">
    <source>
        <dbReference type="ARBA" id="ARBA00023239"/>
    </source>
</evidence>
<keyword evidence="6" id="KW-0547">Nucleotide-binding</keyword>
<protein>
    <recommendedName>
        <fullName evidence="3 15">Guanylate cyclase</fullName>
        <ecNumber evidence="3 15">4.6.1.2</ecNumber>
    </recommendedName>
</protein>
<keyword evidence="13 15" id="KW-0141">cGMP biosynthesis</keyword>
<evidence type="ECO:0000256" key="1">
    <source>
        <dbReference type="ARBA" id="ARBA00001436"/>
    </source>
</evidence>
<dbReference type="Gene3D" id="3.30.70.1230">
    <property type="entry name" value="Nucleotide cyclase"/>
    <property type="match status" value="1"/>
</dbReference>
<evidence type="ECO:0000313" key="18">
    <source>
        <dbReference type="EMBL" id="RWS09764.1"/>
    </source>
</evidence>
<dbReference type="SUPFAM" id="SSF55073">
    <property type="entry name" value="Nucleotide cyclase"/>
    <property type="match status" value="1"/>
</dbReference>
<dbReference type="InterPro" id="IPR001245">
    <property type="entry name" value="Ser-Thr/Tyr_kinase_cat_dom"/>
</dbReference>
<dbReference type="Proteomes" id="UP000285301">
    <property type="component" value="Unassembled WGS sequence"/>
</dbReference>
<dbReference type="InterPro" id="IPR028082">
    <property type="entry name" value="Peripla_BP_I"/>
</dbReference>
<dbReference type="Gene3D" id="3.30.200.20">
    <property type="entry name" value="Phosphorylase Kinase, domain 1"/>
    <property type="match status" value="1"/>
</dbReference>
<dbReference type="Pfam" id="PF00211">
    <property type="entry name" value="Guanylate_cyc"/>
    <property type="match status" value="1"/>
</dbReference>
<dbReference type="PANTHER" id="PTHR11920">
    <property type="entry name" value="GUANYLYL CYCLASE"/>
    <property type="match status" value="1"/>
</dbReference>
<reference evidence="18 19" key="1">
    <citation type="journal article" date="2018" name="Gigascience">
        <title>Genomes of trombidid mites reveal novel predicted allergens and laterally-transferred genes associated with secondary metabolism.</title>
        <authorList>
            <person name="Dong X."/>
            <person name="Chaisiri K."/>
            <person name="Xia D."/>
            <person name="Armstrong S.D."/>
            <person name="Fang Y."/>
            <person name="Donnelly M.J."/>
            <person name="Kadowaki T."/>
            <person name="McGarry J.W."/>
            <person name="Darby A.C."/>
            <person name="Makepeace B.L."/>
        </authorList>
    </citation>
    <scope>NUCLEOTIDE SEQUENCE [LARGE SCALE GENOMIC DNA]</scope>
    <source>
        <strain evidence="18">UoL-WK</strain>
    </source>
</reference>
<gene>
    <name evidence="18" type="ORF">B4U79_08156</name>
</gene>
<dbReference type="GO" id="GO:0004383">
    <property type="term" value="F:guanylate cyclase activity"/>
    <property type="evidence" value="ECO:0007669"/>
    <property type="project" value="UniProtKB-EC"/>
</dbReference>
<dbReference type="SMART" id="SM00044">
    <property type="entry name" value="CYCc"/>
    <property type="match status" value="1"/>
</dbReference>
<evidence type="ECO:0000256" key="14">
    <source>
        <dbReference type="RuleBase" id="RU000405"/>
    </source>
</evidence>
<keyword evidence="10" id="KW-0675">Receptor</keyword>
<dbReference type="InterPro" id="IPR050401">
    <property type="entry name" value="Cyclic_nucleotide_synthase"/>
</dbReference>
<dbReference type="GO" id="GO:0005886">
    <property type="term" value="C:plasma membrane"/>
    <property type="evidence" value="ECO:0007669"/>
    <property type="project" value="TreeGrafter"/>
</dbReference>
<dbReference type="Pfam" id="PF07714">
    <property type="entry name" value="PK_Tyr_Ser-Thr"/>
    <property type="match status" value="1"/>
</dbReference>
<comment type="similarity">
    <text evidence="14">Belongs to the adenylyl cyclase class-4/guanylyl cyclase family.</text>
</comment>
<dbReference type="PROSITE" id="PS00452">
    <property type="entry name" value="GUANYLATE_CYCLASE_1"/>
    <property type="match status" value="1"/>
</dbReference>
<dbReference type="PANTHER" id="PTHR11920:SF501">
    <property type="entry name" value="GUANYLATE CYCLASE 32E"/>
    <property type="match status" value="1"/>
</dbReference>
<dbReference type="GO" id="GO:0005524">
    <property type="term" value="F:ATP binding"/>
    <property type="evidence" value="ECO:0007669"/>
    <property type="project" value="InterPro"/>
</dbReference>
<evidence type="ECO:0000256" key="8">
    <source>
        <dbReference type="ARBA" id="ARBA00023134"/>
    </source>
</evidence>
<dbReference type="PROSITE" id="PS50125">
    <property type="entry name" value="GUANYLATE_CYCLASE_2"/>
    <property type="match status" value="1"/>
</dbReference>
<evidence type="ECO:0000259" key="17">
    <source>
        <dbReference type="PROSITE" id="PS50125"/>
    </source>
</evidence>
<name>A0A443R3A9_9ACAR</name>
<keyword evidence="12 14" id="KW-0456">Lyase</keyword>
<dbReference type="EMBL" id="NCKU01002357">
    <property type="protein sequence ID" value="RWS09764.1"/>
    <property type="molecule type" value="Genomic_DNA"/>
</dbReference>
<evidence type="ECO:0000256" key="15">
    <source>
        <dbReference type="RuleBase" id="RU003431"/>
    </source>
</evidence>
<sequence length="969" mass="110464">MAGAIPLAVEHVNKDANLLPNHTLQFVPGDYMKPNTALAIRTMTRLLTDENVVAFIGPDYSCAEEALVAAAWNLPMIAYLDSRIIEENNQCADTKVSNKSQYWTFARTLPPSSKVSKSLIALLKHFKWHKVVLIVADNPRDIQAQQELVTLAKKHNIQITQTHSIPGKYLSRHNDTLKRIIHKSYKRTRVYILLSETDVLIDFTRFMQAKVDIKEYVIIAVEDEDVYNSTRKLRYFQHIFENLTLDSLDLFPFRAVLLITSSAPSNPNYEQIQAEMRRKMTFPSLNIPTNPHIPHEIPISAGLAYDAVMIYAKAVTEVLRDGGSVRDGKTIIEHIIGSRYESILGFSVTIDENGDAEGNYSLLALIESSDSTASMEPVGRFTYQNNQSLPSLYIERPIAWISGHPPKAEPKCGFTGEFCVTKPNWMLIGICLVSGCLILIASAFAFRYEHKLACLLWKVEMKDVLFIRRNSEYTLQNIRNTVNLHKVNMNRYISYNVPPLISNGGDESQTYEGHVRSNDCVGIYKGNVVFVKRINKKSIDLTRNVRKELIQMRELRHENINPFIGACVDANNIFILTLYCARGSLEGMIYLHDSAFVSHGRLKSSNCLVDSRWVLQIADFGLHEFKAGEDICPFMETKYERDLLWRAPELLRLVNPPPQGTQKGDVYSFSIILHEIIGRSGPWGATNMDINLILDRVMNPKKYGGRIFRPPVQKLKCPDYVIRCMEECWHEDIDVRPDFRYINMRLREMQRGIKPNIFDNMIAIMEKYAYNLEGLVQERTNQLVEEKKKTENLLLRMLPNTIQNFEIRHRPGERLKLRIGMHSGQCVAGVVGLKMPRFCLFGDTVNTASRMESTGEALKIHVSNDTKVILDKLGGYILQERGLTYVKGKGEMRTFWLLGRCESKKINVSQLSKENNIAIPNEIIMQKSGKQLYRNSFSLDEKGIYEADTSVETISEDTNSVENDALNDK</sequence>
<evidence type="ECO:0000256" key="5">
    <source>
        <dbReference type="ARBA" id="ARBA00022729"/>
    </source>
</evidence>
<accession>A0A443R3A9</accession>
<proteinExistence type="inferred from homology"/>
<evidence type="ECO:0000256" key="9">
    <source>
        <dbReference type="ARBA" id="ARBA00023136"/>
    </source>
</evidence>
<dbReference type="InterPro" id="IPR001828">
    <property type="entry name" value="ANF_lig-bd_rcpt"/>
</dbReference>
<evidence type="ECO:0000256" key="4">
    <source>
        <dbReference type="ARBA" id="ARBA00022692"/>
    </source>
</evidence>
<dbReference type="OrthoDB" id="1890790at2759"/>
<dbReference type="InterPro" id="IPR000719">
    <property type="entry name" value="Prot_kinase_dom"/>
</dbReference>
<dbReference type="GO" id="GO:0004016">
    <property type="term" value="F:adenylate cyclase activity"/>
    <property type="evidence" value="ECO:0007669"/>
    <property type="project" value="TreeGrafter"/>
</dbReference>
<keyword evidence="4" id="KW-0812">Transmembrane</keyword>
<dbReference type="InterPro" id="IPR011009">
    <property type="entry name" value="Kinase-like_dom_sf"/>
</dbReference>
<dbReference type="CDD" id="cd07302">
    <property type="entry name" value="CHD"/>
    <property type="match status" value="1"/>
</dbReference>
<dbReference type="GO" id="GO:0005525">
    <property type="term" value="F:GTP binding"/>
    <property type="evidence" value="ECO:0007669"/>
    <property type="project" value="UniProtKB-KW"/>
</dbReference>
<evidence type="ECO:0000256" key="6">
    <source>
        <dbReference type="ARBA" id="ARBA00022741"/>
    </source>
</evidence>
<dbReference type="Gene3D" id="3.40.50.2300">
    <property type="match status" value="2"/>
</dbReference>
<keyword evidence="9" id="KW-0472">Membrane</keyword>
<keyword evidence="8" id="KW-0342">GTP-binding</keyword>
<dbReference type="Gene3D" id="1.10.510.10">
    <property type="entry name" value="Transferase(Phosphotransferase) domain 1"/>
    <property type="match status" value="1"/>
</dbReference>
<keyword evidence="7" id="KW-1133">Transmembrane helix</keyword>
<dbReference type="AlphaFoldDB" id="A0A443R3A9"/>
<evidence type="ECO:0000256" key="13">
    <source>
        <dbReference type="ARBA" id="ARBA00023293"/>
    </source>
</evidence>
<evidence type="ECO:0000259" key="16">
    <source>
        <dbReference type="PROSITE" id="PS50011"/>
    </source>
</evidence>
<dbReference type="STRING" id="1965070.A0A443R3A9"/>
<dbReference type="SUPFAM" id="SSF56112">
    <property type="entry name" value="Protein kinase-like (PK-like)"/>
    <property type="match status" value="1"/>
</dbReference>
<keyword evidence="19" id="KW-1185">Reference proteome</keyword>
<dbReference type="PRINTS" id="PR00255">
    <property type="entry name" value="NATPEPTIDER"/>
</dbReference>
<dbReference type="InterPro" id="IPR001170">
    <property type="entry name" value="ANPR/GUC"/>
</dbReference>
<dbReference type="GO" id="GO:0007168">
    <property type="term" value="P:receptor guanylyl cyclase signaling pathway"/>
    <property type="evidence" value="ECO:0007669"/>
    <property type="project" value="TreeGrafter"/>
</dbReference>
<comment type="caution">
    <text evidence="18">The sequence shown here is derived from an EMBL/GenBank/DDBJ whole genome shotgun (WGS) entry which is preliminary data.</text>
</comment>
<dbReference type="GO" id="GO:0035556">
    <property type="term" value="P:intracellular signal transduction"/>
    <property type="evidence" value="ECO:0007669"/>
    <property type="project" value="InterPro"/>
</dbReference>
<dbReference type="InterPro" id="IPR018297">
    <property type="entry name" value="A/G_cyclase_CS"/>
</dbReference>
<dbReference type="PROSITE" id="PS50011">
    <property type="entry name" value="PROTEIN_KINASE_DOM"/>
    <property type="match status" value="1"/>
</dbReference>
<feature type="domain" description="Protein kinase" evidence="16">
    <location>
        <begin position="495"/>
        <end position="757"/>
    </location>
</feature>
<dbReference type="GO" id="GO:0001653">
    <property type="term" value="F:peptide receptor activity"/>
    <property type="evidence" value="ECO:0007669"/>
    <property type="project" value="TreeGrafter"/>
</dbReference>
<feature type="domain" description="Guanylate cyclase" evidence="17">
    <location>
        <begin position="800"/>
        <end position="852"/>
    </location>
</feature>